<evidence type="ECO:0000256" key="3">
    <source>
        <dbReference type="ARBA" id="ARBA00022670"/>
    </source>
</evidence>
<proteinExistence type="inferred from homology"/>
<dbReference type="Gene3D" id="3.50.30.60">
    <property type="entry name" value="LD-carboxypeptidase A C-terminal domain-like"/>
    <property type="match status" value="1"/>
</dbReference>
<dbReference type="EMBL" id="JBHTAJ010000095">
    <property type="protein sequence ID" value="MFC7184289.1"/>
    <property type="molecule type" value="Genomic_DNA"/>
</dbReference>
<dbReference type="InterPro" id="IPR029062">
    <property type="entry name" value="Class_I_gatase-like"/>
</dbReference>
<dbReference type="InterPro" id="IPR027461">
    <property type="entry name" value="Carboxypeptidase_A_C_sf"/>
</dbReference>
<gene>
    <name evidence="8" type="ORF">ACFQMG_32530</name>
</gene>
<evidence type="ECO:0000256" key="2">
    <source>
        <dbReference type="ARBA" id="ARBA00022645"/>
    </source>
</evidence>
<keyword evidence="5" id="KW-0720">Serine protease</keyword>
<dbReference type="InterPro" id="IPR040449">
    <property type="entry name" value="Peptidase_S66_N"/>
</dbReference>
<dbReference type="InterPro" id="IPR040921">
    <property type="entry name" value="Peptidase_S66C"/>
</dbReference>
<dbReference type="PANTHER" id="PTHR30237:SF2">
    <property type="entry name" value="MUREIN TETRAPEPTIDE CARBOXYPEPTIDASE"/>
    <property type="match status" value="1"/>
</dbReference>
<dbReference type="PIRSF" id="PIRSF028757">
    <property type="entry name" value="LD-carboxypeptidase"/>
    <property type="match status" value="1"/>
</dbReference>
<accession>A0ABW2G7K8</accession>
<dbReference type="Gene3D" id="3.40.50.10740">
    <property type="entry name" value="Class I glutamine amidotransferase-like"/>
    <property type="match status" value="1"/>
</dbReference>
<evidence type="ECO:0000313" key="9">
    <source>
        <dbReference type="Proteomes" id="UP001596435"/>
    </source>
</evidence>
<feature type="domain" description="LD-carboxypeptidase N-terminal" evidence="6">
    <location>
        <begin position="18"/>
        <end position="135"/>
    </location>
</feature>
<evidence type="ECO:0000259" key="7">
    <source>
        <dbReference type="Pfam" id="PF17676"/>
    </source>
</evidence>
<organism evidence="8 9">
    <name type="scientific">Kitasatospora paranensis</name>
    <dbReference type="NCBI Taxonomy" id="258053"/>
    <lineage>
        <taxon>Bacteria</taxon>
        <taxon>Bacillati</taxon>
        <taxon>Actinomycetota</taxon>
        <taxon>Actinomycetes</taxon>
        <taxon>Kitasatosporales</taxon>
        <taxon>Streptomycetaceae</taxon>
        <taxon>Kitasatospora</taxon>
    </lineage>
</organism>
<dbReference type="CDD" id="cd07025">
    <property type="entry name" value="Peptidase_S66"/>
    <property type="match status" value="1"/>
</dbReference>
<dbReference type="SUPFAM" id="SSF52317">
    <property type="entry name" value="Class I glutamine amidotransferase-like"/>
    <property type="match status" value="1"/>
</dbReference>
<keyword evidence="9" id="KW-1185">Reference proteome</keyword>
<dbReference type="Pfam" id="PF17676">
    <property type="entry name" value="Peptidase_S66C"/>
    <property type="match status" value="1"/>
</dbReference>
<dbReference type="PANTHER" id="PTHR30237">
    <property type="entry name" value="MURAMOYLTETRAPEPTIDE CARBOXYPEPTIDASE"/>
    <property type="match status" value="1"/>
</dbReference>
<comment type="caution">
    <text evidence="8">The sequence shown here is derived from an EMBL/GenBank/DDBJ whole genome shotgun (WGS) entry which is preliminary data.</text>
</comment>
<keyword evidence="3" id="KW-0645">Protease</keyword>
<comment type="similarity">
    <text evidence="1">Belongs to the peptidase S66 family.</text>
</comment>
<evidence type="ECO:0000313" key="8">
    <source>
        <dbReference type="EMBL" id="MFC7184289.1"/>
    </source>
</evidence>
<feature type="domain" description="LD-carboxypeptidase C-terminal" evidence="7">
    <location>
        <begin position="180"/>
        <end position="291"/>
    </location>
</feature>
<keyword evidence="2" id="KW-0121">Carboxypeptidase</keyword>
<dbReference type="Proteomes" id="UP001596435">
    <property type="component" value="Unassembled WGS sequence"/>
</dbReference>
<evidence type="ECO:0000259" key="6">
    <source>
        <dbReference type="Pfam" id="PF02016"/>
    </source>
</evidence>
<dbReference type="InterPro" id="IPR027478">
    <property type="entry name" value="LdcA_N"/>
</dbReference>
<sequence>MPQVPPRVPPHLLPGDRVAVAAPAGPVDPDLLARGTALLTSWGLQVTVLPHALDRHLGHLAGRDGDRADDLTEALADPAVKAVFCARGGYGTQRTVDLVDWARLADAPPTVLAGSSDITALHEAVAVRLGTTTLHSPMPATAALADRPANAAHLHAVLFRPEKVTELPFTAPPLVSGTAEGRLAGGNASLLAASVGTPTSLPPDGCLLLLEETGEEPYRLDRILTQLLRAGVLDRAAGIVLGDFTDCGEPDEVRALLADRLGGLGVPVAAGLPAGHGELQLTVPLGTRARLAPGALHLLEPPLAARPVADRPPEAVRCVS</sequence>
<reference evidence="9" key="1">
    <citation type="journal article" date="2019" name="Int. J. Syst. Evol. Microbiol.">
        <title>The Global Catalogue of Microorganisms (GCM) 10K type strain sequencing project: providing services to taxonomists for standard genome sequencing and annotation.</title>
        <authorList>
            <consortium name="The Broad Institute Genomics Platform"/>
            <consortium name="The Broad Institute Genome Sequencing Center for Infectious Disease"/>
            <person name="Wu L."/>
            <person name="Ma J."/>
        </authorList>
    </citation>
    <scope>NUCLEOTIDE SEQUENCE [LARGE SCALE GENOMIC DNA]</scope>
    <source>
        <strain evidence="9">CGMCC 1.12859</strain>
    </source>
</reference>
<name>A0ABW2G7K8_9ACTN</name>
<dbReference type="RefSeq" id="WP_345704405.1">
    <property type="nucleotide sequence ID" value="NZ_BAABKV010000001.1"/>
</dbReference>
<keyword evidence="4" id="KW-0378">Hydrolase</keyword>
<dbReference type="InterPro" id="IPR003507">
    <property type="entry name" value="S66_fam"/>
</dbReference>
<protein>
    <submittedName>
        <fullName evidence="8">LD-carboxypeptidase</fullName>
    </submittedName>
</protein>
<evidence type="ECO:0000256" key="1">
    <source>
        <dbReference type="ARBA" id="ARBA00010233"/>
    </source>
</evidence>
<evidence type="ECO:0000256" key="4">
    <source>
        <dbReference type="ARBA" id="ARBA00022801"/>
    </source>
</evidence>
<dbReference type="Pfam" id="PF02016">
    <property type="entry name" value="Peptidase_S66"/>
    <property type="match status" value="1"/>
</dbReference>
<dbReference type="SUPFAM" id="SSF141986">
    <property type="entry name" value="LD-carboxypeptidase A C-terminal domain-like"/>
    <property type="match status" value="1"/>
</dbReference>
<evidence type="ECO:0000256" key="5">
    <source>
        <dbReference type="ARBA" id="ARBA00022825"/>
    </source>
</evidence>